<dbReference type="OrthoDB" id="1875751at2759"/>
<dbReference type="Gene3D" id="3.30.70.330">
    <property type="match status" value="1"/>
</dbReference>
<dbReference type="CDD" id="cd12330">
    <property type="entry name" value="RRM2_Hrp1p"/>
    <property type="match status" value="1"/>
</dbReference>
<keyword evidence="6" id="KW-1185">Reference proteome</keyword>
<dbReference type="PANTHER" id="PTHR48032:SF12">
    <property type="entry name" value="RRM DOMAIN-CONTAINING PROTEIN"/>
    <property type="match status" value="1"/>
</dbReference>
<evidence type="ECO:0000259" key="5">
    <source>
        <dbReference type="PROSITE" id="PS50102"/>
    </source>
</evidence>
<dbReference type="GO" id="GO:0003729">
    <property type="term" value="F:mRNA binding"/>
    <property type="evidence" value="ECO:0007669"/>
    <property type="project" value="TreeGrafter"/>
</dbReference>
<evidence type="ECO:0000313" key="7">
    <source>
        <dbReference type="RefSeq" id="XP_022136959.1"/>
    </source>
</evidence>
<dbReference type="AlphaFoldDB" id="A0A6J1C724"/>
<reference evidence="7 8" key="1">
    <citation type="submission" date="2025-04" db="UniProtKB">
        <authorList>
            <consortium name="RefSeq"/>
        </authorList>
    </citation>
    <scope>IDENTIFICATION</scope>
    <source>
        <strain evidence="7 8">OHB3-1</strain>
    </source>
</reference>
<dbReference type="InterPro" id="IPR012677">
    <property type="entry name" value="Nucleotide-bd_a/b_plait_sf"/>
</dbReference>
<evidence type="ECO:0000256" key="1">
    <source>
        <dbReference type="ARBA" id="ARBA00022737"/>
    </source>
</evidence>
<dbReference type="Pfam" id="PF00076">
    <property type="entry name" value="RRM_1"/>
    <property type="match status" value="1"/>
</dbReference>
<evidence type="ECO:0000256" key="2">
    <source>
        <dbReference type="ARBA" id="ARBA00022884"/>
    </source>
</evidence>
<feature type="region of interest" description="Disordered" evidence="4">
    <location>
        <begin position="1"/>
        <end position="22"/>
    </location>
</feature>
<feature type="compositionally biased region" description="Polar residues" evidence="4">
    <location>
        <begin position="1"/>
        <end position="14"/>
    </location>
</feature>
<evidence type="ECO:0000256" key="4">
    <source>
        <dbReference type="SAM" id="MobiDB-lite"/>
    </source>
</evidence>
<accession>A0A6J1C724</accession>
<dbReference type="InterPro" id="IPR000504">
    <property type="entry name" value="RRM_dom"/>
</dbReference>
<dbReference type="PROSITE" id="PS50102">
    <property type="entry name" value="RRM"/>
    <property type="match status" value="1"/>
</dbReference>
<dbReference type="RefSeq" id="XP_022137022.1">
    <property type="nucleotide sequence ID" value="XM_022281330.1"/>
</dbReference>
<dbReference type="GO" id="GO:0006417">
    <property type="term" value="P:regulation of translation"/>
    <property type="evidence" value="ECO:0007669"/>
    <property type="project" value="TreeGrafter"/>
</dbReference>
<feature type="domain" description="RRM" evidence="5">
    <location>
        <begin position="18"/>
        <end position="95"/>
    </location>
</feature>
<dbReference type="SMART" id="SM00360">
    <property type="entry name" value="RRM"/>
    <property type="match status" value="1"/>
</dbReference>
<dbReference type="KEGG" id="mcha:111008498"/>
<evidence type="ECO:0000313" key="6">
    <source>
        <dbReference type="Proteomes" id="UP000504603"/>
    </source>
</evidence>
<dbReference type="RefSeq" id="XP_022137089.1">
    <property type="nucleotide sequence ID" value="XM_022281397.1"/>
</dbReference>
<protein>
    <submittedName>
        <fullName evidence="7 8">RNA-binding protein 1-like</fullName>
    </submittedName>
</protein>
<name>A0A6J1C724_MOMCH</name>
<dbReference type="PANTHER" id="PTHR48032">
    <property type="entry name" value="RNA-BINDING PROTEIN MUSASHI HOMOLOG RBP6"/>
    <property type="match status" value="1"/>
</dbReference>
<dbReference type="GeneID" id="111008498"/>
<sequence length="227" mass="25263">MNKSSNRMESNNDQSRGKKIFVGGLPSDLTENEFKSYFEKFGQITDVVVMQDSVTNRPRGFGFITFDSVESVNYVLQNNFHELNGRRVEVKRAVPKNRNCNSSNPQRGKSPLSPHVPLYYPHFSSGPVVYPGYAPFPHYYGSSLYGSWHYNGLYGTGHEAPPLPLGSAWYAPNVFGDGMFPSPYINSVIHPVYSSKGGRLLDPMAGNGRRNGNMSADAVPFQLNNRA</sequence>
<dbReference type="FunFam" id="3.30.70.330:FF:000040">
    <property type="entry name" value="Heterogeneous nuclear ribonucleoprotein A2/B1"/>
    <property type="match status" value="1"/>
</dbReference>
<gene>
    <name evidence="7 8 9" type="primary">LOC111008498</name>
</gene>
<evidence type="ECO:0000256" key="3">
    <source>
        <dbReference type="PROSITE-ProRule" id="PRU00176"/>
    </source>
</evidence>
<evidence type="ECO:0000313" key="9">
    <source>
        <dbReference type="RefSeq" id="XP_022137089.1"/>
    </source>
</evidence>
<dbReference type="InterPro" id="IPR035979">
    <property type="entry name" value="RBD_domain_sf"/>
</dbReference>
<keyword evidence="2 3" id="KW-0694">RNA-binding</keyword>
<dbReference type="SUPFAM" id="SSF54928">
    <property type="entry name" value="RNA-binding domain, RBD"/>
    <property type="match status" value="1"/>
</dbReference>
<keyword evidence="1" id="KW-0677">Repeat</keyword>
<dbReference type="Proteomes" id="UP000504603">
    <property type="component" value="Unplaced"/>
</dbReference>
<organism evidence="6 8">
    <name type="scientific">Momordica charantia</name>
    <name type="common">Bitter gourd</name>
    <name type="synonym">Balsam pear</name>
    <dbReference type="NCBI Taxonomy" id="3673"/>
    <lineage>
        <taxon>Eukaryota</taxon>
        <taxon>Viridiplantae</taxon>
        <taxon>Streptophyta</taxon>
        <taxon>Embryophyta</taxon>
        <taxon>Tracheophyta</taxon>
        <taxon>Spermatophyta</taxon>
        <taxon>Magnoliopsida</taxon>
        <taxon>eudicotyledons</taxon>
        <taxon>Gunneridae</taxon>
        <taxon>Pentapetalae</taxon>
        <taxon>rosids</taxon>
        <taxon>fabids</taxon>
        <taxon>Cucurbitales</taxon>
        <taxon>Cucurbitaceae</taxon>
        <taxon>Momordiceae</taxon>
        <taxon>Momordica</taxon>
    </lineage>
</organism>
<proteinExistence type="predicted"/>
<dbReference type="RefSeq" id="XP_022136959.1">
    <property type="nucleotide sequence ID" value="XM_022281267.1"/>
</dbReference>
<evidence type="ECO:0000313" key="8">
    <source>
        <dbReference type="RefSeq" id="XP_022137022.1"/>
    </source>
</evidence>